<dbReference type="Proteomes" id="UP000095285">
    <property type="component" value="Unassembled WGS sequence"/>
</dbReference>
<dbReference type="AlphaFoldDB" id="A0A1I7V6W8"/>
<reference evidence="2" key="2">
    <citation type="submission" date="2016-11" db="UniProtKB">
        <authorList>
            <consortium name="WormBaseParasite"/>
        </authorList>
    </citation>
    <scope>IDENTIFICATION</scope>
</reference>
<name>A0A1I7V6W8_LOALO</name>
<dbReference type="STRING" id="7209.A0A1I7V6W8"/>
<keyword evidence="1" id="KW-1185">Reference proteome</keyword>
<dbReference type="eggNOG" id="KOG4834">
    <property type="taxonomic scope" value="Eukaryota"/>
</dbReference>
<evidence type="ECO:0000313" key="2">
    <source>
        <dbReference type="WBParaSite" id="EN70_10539"/>
    </source>
</evidence>
<accession>A0A1I7V6W8</accession>
<sequence>MCRKYAKYKPIPMKSRQSSSVSPYFRVSSHPFFTTGTGCFIREPREKDVKERRFGFCLHLWSGVERLRLVLTAKMNSRQSDMIPSTSASTPSMENLKEQPISSGASAQKVSEVFLAAGQAFQKLGGLIANLHNPKNGVERKWTSSDTSSLHDAVSRFASDLQRISETVQGREVQLMKDDIIKRPTGSHYIKAVSSRTNGTTVRPTATARSLVKRTSSVPHPAMDASFKRRIINTTPSGITVSSSTRYTNVTHVQSLNINSSAMSRIKSGPLSVVPSALTTVTVQSSIPSVVLPPEPKMHNNGLKSFDGGTFNI</sequence>
<evidence type="ECO:0000313" key="1">
    <source>
        <dbReference type="Proteomes" id="UP000095285"/>
    </source>
</evidence>
<dbReference type="GO" id="GO:0071339">
    <property type="term" value="C:MLL1 complex"/>
    <property type="evidence" value="ECO:0007669"/>
    <property type="project" value="TreeGrafter"/>
</dbReference>
<proteinExistence type="predicted"/>
<dbReference type="PANTHER" id="PTHR21397:SF2">
    <property type="entry name" value="CHROMATIN COMPLEXES SUBUNIT BAP18"/>
    <property type="match status" value="1"/>
</dbReference>
<dbReference type="PANTHER" id="PTHR21397">
    <property type="entry name" value="CHROMATIN COMPLEXES SUBUNIT BAP18-RELATED"/>
    <property type="match status" value="1"/>
</dbReference>
<dbReference type="GO" id="GO:0016589">
    <property type="term" value="C:NURF complex"/>
    <property type="evidence" value="ECO:0007669"/>
    <property type="project" value="TreeGrafter"/>
</dbReference>
<dbReference type="WBParaSite" id="EN70_10539">
    <property type="protein sequence ID" value="EN70_10539"/>
    <property type="gene ID" value="EN70_10539"/>
</dbReference>
<organism evidence="1 2">
    <name type="scientific">Loa loa</name>
    <name type="common">Eye worm</name>
    <name type="synonym">Filaria loa</name>
    <dbReference type="NCBI Taxonomy" id="7209"/>
    <lineage>
        <taxon>Eukaryota</taxon>
        <taxon>Metazoa</taxon>
        <taxon>Ecdysozoa</taxon>
        <taxon>Nematoda</taxon>
        <taxon>Chromadorea</taxon>
        <taxon>Rhabditida</taxon>
        <taxon>Spirurina</taxon>
        <taxon>Spiruromorpha</taxon>
        <taxon>Filarioidea</taxon>
        <taxon>Onchocercidae</taxon>
        <taxon>Loa</taxon>
    </lineage>
</organism>
<protein>
    <submittedName>
        <fullName evidence="2">Abi_HHR domain-containing protein</fullName>
    </submittedName>
</protein>
<reference evidence="1" key="1">
    <citation type="submission" date="2012-04" db="EMBL/GenBank/DDBJ databases">
        <title>The Genome Sequence of Loa loa.</title>
        <authorList>
            <consortium name="The Broad Institute Genome Sequencing Platform"/>
            <consortium name="Broad Institute Genome Sequencing Center for Infectious Disease"/>
            <person name="Nutman T.B."/>
            <person name="Fink D.L."/>
            <person name="Russ C."/>
            <person name="Young S."/>
            <person name="Zeng Q."/>
            <person name="Gargeya S."/>
            <person name="Alvarado L."/>
            <person name="Berlin A."/>
            <person name="Chapman S.B."/>
            <person name="Chen Z."/>
            <person name="Freedman E."/>
            <person name="Gellesch M."/>
            <person name="Goldberg J."/>
            <person name="Griggs A."/>
            <person name="Gujja S."/>
            <person name="Heilman E.R."/>
            <person name="Heiman D."/>
            <person name="Howarth C."/>
            <person name="Mehta T."/>
            <person name="Neiman D."/>
            <person name="Pearson M."/>
            <person name="Roberts A."/>
            <person name="Saif S."/>
            <person name="Shea T."/>
            <person name="Shenoy N."/>
            <person name="Sisk P."/>
            <person name="Stolte C."/>
            <person name="Sykes S."/>
            <person name="White J."/>
            <person name="Yandava C."/>
            <person name="Haas B."/>
            <person name="Henn M.R."/>
            <person name="Nusbaum C."/>
            <person name="Birren B."/>
        </authorList>
    </citation>
    <scope>NUCLEOTIDE SEQUENCE [LARGE SCALE GENOMIC DNA]</scope>
</reference>